<dbReference type="AlphaFoldDB" id="A0A2P7PZS9"/>
<evidence type="ECO:0000256" key="2">
    <source>
        <dbReference type="SAM" id="Phobius"/>
    </source>
</evidence>
<evidence type="ECO:0000313" key="3">
    <source>
        <dbReference type="EMBL" id="PSJ31182.1"/>
    </source>
</evidence>
<evidence type="ECO:0008006" key="5">
    <source>
        <dbReference type="Google" id="ProtNLM"/>
    </source>
</evidence>
<protein>
    <recommendedName>
        <fullName evidence="5">DUF4367 domain-containing protein</fullName>
    </recommendedName>
</protein>
<gene>
    <name evidence="3" type="ORF">UF10_05925</name>
</gene>
<keyword evidence="2" id="KW-1133">Transmembrane helix</keyword>
<organism evidence="3 4">
    <name type="scientific">Peptostreptococcus russellii</name>
    <dbReference type="NCBI Taxonomy" id="215200"/>
    <lineage>
        <taxon>Bacteria</taxon>
        <taxon>Bacillati</taxon>
        <taxon>Bacillota</taxon>
        <taxon>Clostridia</taxon>
        <taxon>Peptostreptococcales</taxon>
        <taxon>Peptostreptococcaceae</taxon>
        <taxon>Peptostreptococcus</taxon>
    </lineage>
</organism>
<evidence type="ECO:0000313" key="4">
    <source>
        <dbReference type="Proteomes" id="UP000241434"/>
    </source>
</evidence>
<accession>A0A2P7PZS9</accession>
<dbReference type="OrthoDB" id="2544256at2"/>
<keyword evidence="2" id="KW-0812">Transmembrane</keyword>
<feature type="region of interest" description="Disordered" evidence="1">
    <location>
        <begin position="44"/>
        <end position="64"/>
    </location>
</feature>
<reference evidence="3" key="1">
    <citation type="thesis" date="2015" institute="Rutgers" country="The State University of New Jersey, 14 College Farm Rd., New Brunswick, NJ, USA">
        <title>Ammonia toxicity in bacteria and its implications for treatment of and resource recovery from highly nitrogenous organic wastes.</title>
        <authorList>
            <person name="Luther A.K."/>
        </authorList>
    </citation>
    <scope>NUCLEOTIDE SEQUENCE</scope>
    <source>
        <strain evidence="3">RT-10B</strain>
    </source>
</reference>
<dbReference type="Proteomes" id="UP000241434">
    <property type="component" value="Unassembled WGS sequence"/>
</dbReference>
<keyword evidence="4" id="KW-1185">Reference proteome</keyword>
<dbReference type="EMBL" id="JYGE01000005">
    <property type="protein sequence ID" value="PSJ31182.1"/>
    <property type="molecule type" value="Genomic_DNA"/>
</dbReference>
<comment type="caution">
    <text evidence="3">The sequence shown here is derived from an EMBL/GenBank/DDBJ whole genome shotgun (WGS) entry which is preliminary data.</text>
</comment>
<keyword evidence="2" id="KW-0472">Membrane</keyword>
<proteinExistence type="predicted"/>
<dbReference type="RefSeq" id="WP_106776913.1">
    <property type="nucleotide sequence ID" value="NZ_JYGE01000005.1"/>
</dbReference>
<evidence type="ECO:0000256" key="1">
    <source>
        <dbReference type="SAM" id="MobiDB-lite"/>
    </source>
</evidence>
<sequence>MDKKNKIDQLFDQELENFIKSTIEDEFTPDEETKARIKARVKENIKNQENEEETMKNNELNRKDQDKKIHFLSRKDSKKKVKKKKYWAASVAALVLVVGLGSSLTIGKDFFTVTKEYKSGRLTILEETCDVDPSEIEMTLPKELDGKVFDKDGNQVKKLNGAMKTLYDENGEKITSLPIDGEGNYREEEKDTVEYVNYKTVEEAEKVLAFKPKVLRGFKIDKIEVMKDKKTGKISKEYATVYQSKGKDMITINERLASEETAYETSGENLKYVDIQGSKGILYNSYLIDVDTGDMFIGINGKYSKYRNDELVKLSQSLE</sequence>
<feature type="transmembrane region" description="Helical" evidence="2">
    <location>
        <begin position="86"/>
        <end position="106"/>
    </location>
</feature>
<name>A0A2P7PZS9_9FIRM</name>